<reference evidence="3" key="1">
    <citation type="journal article" date="2011" name="Proc. Natl. Acad. Sci. U.S.A.">
        <title>Genomic insights into the physiology and ecology of the marine filamentous cyanobacterium Lyngbya majuscula.</title>
        <authorList>
            <person name="Jones A.C."/>
            <person name="Monroe E.A."/>
            <person name="Podell S."/>
            <person name="Hess W.R."/>
            <person name="Klages S."/>
            <person name="Esquenazi E."/>
            <person name="Niessen S."/>
            <person name="Hoover H."/>
            <person name="Rothmann M."/>
            <person name="Lasken R.S."/>
            <person name="Yates J.R.III."/>
            <person name="Reinhardt R."/>
            <person name="Kube M."/>
            <person name="Burkart M.D."/>
            <person name="Allen E.E."/>
            <person name="Dorrestein P.C."/>
            <person name="Gerwick W.H."/>
            <person name="Gerwick L."/>
        </authorList>
    </citation>
    <scope>NUCLEOTIDE SEQUENCE [LARGE SCALE GENOMIC DNA]</scope>
    <source>
        <strain evidence="3">3L</strain>
    </source>
</reference>
<dbReference type="RefSeq" id="WP_008190833.1">
    <property type="nucleotide sequence ID" value="NZ_GL890971.1"/>
</dbReference>
<evidence type="ECO:0000259" key="1">
    <source>
        <dbReference type="Pfam" id="PF22734"/>
    </source>
</evidence>
<dbReference type="EMBL" id="GL890971">
    <property type="protein sequence ID" value="EGJ28928.1"/>
    <property type="molecule type" value="Genomic_DNA"/>
</dbReference>
<protein>
    <recommendedName>
        <fullName evidence="1">NACHT N-terminal Helical domain-containing protein</fullName>
    </recommendedName>
</protein>
<name>F4Y2T4_9CYAN</name>
<dbReference type="Pfam" id="PF22734">
    <property type="entry name" value="NNH2"/>
    <property type="match status" value="1"/>
</dbReference>
<organism evidence="2 3">
    <name type="scientific">Moorena producens 3L</name>
    <dbReference type="NCBI Taxonomy" id="489825"/>
    <lineage>
        <taxon>Bacteria</taxon>
        <taxon>Bacillati</taxon>
        <taxon>Cyanobacteriota</taxon>
        <taxon>Cyanophyceae</taxon>
        <taxon>Coleofasciculales</taxon>
        <taxon>Coleofasciculaceae</taxon>
        <taxon>Moorena</taxon>
    </lineage>
</organism>
<accession>F4Y2T4</accession>
<gene>
    <name evidence="2" type="ORF">LYNGBM3L_69810</name>
</gene>
<dbReference type="Proteomes" id="UP000003959">
    <property type="component" value="Unassembled WGS sequence"/>
</dbReference>
<feature type="domain" description="NACHT N-terminal Helical" evidence="1">
    <location>
        <begin position="25"/>
        <end position="172"/>
    </location>
</feature>
<sequence>MLDWLAVWGISSAGGYLAKEVIGPLAKEALEDYTKDFFKESIKDYTGLSDQNTQKKLFGKALKEFVALVERELEDAELSKQELKQYTKPLKQYIKNKSIKAILGSAFKYGCQHIDTETLTKTWIELKLLPLPEEFRWKYIARQYLKQVHTIIRESDQLRPIRDSQTLDAISPKGYATRSQKTLTLPQALSQTLT</sequence>
<dbReference type="eggNOG" id="COG5635">
    <property type="taxonomic scope" value="Bacteria"/>
</dbReference>
<evidence type="ECO:0000313" key="2">
    <source>
        <dbReference type="EMBL" id="EGJ28928.1"/>
    </source>
</evidence>
<evidence type="ECO:0000313" key="3">
    <source>
        <dbReference type="Proteomes" id="UP000003959"/>
    </source>
</evidence>
<dbReference type="HOGENOM" id="CLU_1401098_0_0_3"/>
<dbReference type="AlphaFoldDB" id="F4Y2T4"/>
<proteinExistence type="predicted"/>
<dbReference type="InterPro" id="IPR054569">
    <property type="entry name" value="NNH2"/>
</dbReference>
<keyword evidence="3" id="KW-1185">Reference proteome</keyword>